<dbReference type="InterPro" id="IPR057666">
    <property type="entry name" value="DrpA_SLOG"/>
</dbReference>
<reference evidence="5" key="2">
    <citation type="submission" date="2017-05" db="EMBL/GenBank/DDBJ databases">
        <title>Improved OligoMM genomes.</title>
        <authorList>
            <person name="Garzetti D."/>
        </authorList>
    </citation>
    <scope>NUCLEOTIDE SEQUENCE [LARGE SCALE GENOMIC DNA]</scope>
    <source>
        <strain evidence="5">KB18</strain>
    </source>
</reference>
<dbReference type="KEGG" id="amur:ADH66_14755"/>
<proteinExistence type="inferred from homology"/>
<dbReference type="InterPro" id="IPR003488">
    <property type="entry name" value="DprA"/>
</dbReference>
<keyword evidence="5" id="KW-1185">Reference proteome</keyword>
<reference evidence="3" key="1">
    <citation type="journal article" date="2017" name="Genome Announc.">
        <title>High-Quality Whole-Genome Sequences of the Oligo-Mouse-Microbiota Bacterial Community.</title>
        <authorList>
            <person name="Garzetti D."/>
            <person name="Brugiroux S."/>
            <person name="Bunk B."/>
            <person name="Pukall R."/>
            <person name="McCoy K.D."/>
            <person name="Macpherson A.J."/>
            <person name="Stecher B."/>
        </authorList>
    </citation>
    <scope>NUCLEOTIDE SEQUENCE</scope>
    <source>
        <strain evidence="3">KB18</strain>
    </source>
</reference>
<dbReference type="Proteomes" id="UP000196710">
    <property type="component" value="Chromosome"/>
</dbReference>
<dbReference type="SUPFAM" id="SSF102405">
    <property type="entry name" value="MCP/YpsA-like"/>
    <property type="match status" value="1"/>
</dbReference>
<dbReference type="RefSeq" id="WP_066539201.1">
    <property type="nucleotide sequence ID" value="NZ_CP021422.1"/>
</dbReference>
<dbReference type="PANTHER" id="PTHR43022:SF1">
    <property type="entry name" value="PROTEIN SMF"/>
    <property type="match status" value="1"/>
</dbReference>
<organism evidence="4 6">
    <name type="scientific">Acutalibacter muris</name>
    <dbReference type="NCBI Taxonomy" id="1796620"/>
    <lineage>
        <taxon>Bacteria</taxon>
        <taxon>Bacillati</taxon>
        <taxon>Bacillota</taxon>
        <taxon>Clostridia</taxon>
        <taxon>Eubacteriales</taxon>
        <taxon>Acutalibacteraceae</taxon>
        <taxon>Acutalibacter</taxon>
    </lineage>
</organism>
<dbReference type="AlphaFoldDB" id="A0A1Z2XTM7"/>
<dbReference type="EMBL" id="CP021422">
    <property type="protein sequence ID" value="ASB41802.1"/>
    <property type="molecule type" value="Genomic_DNA"/>
</dbReference>
<dbReference type="EMBL" id="CP065321">
    <property type="protein sequence ID" value="QQR31069.1"/>
    <property type="molecule type" value="Genomic_DNA"/>
</dbReference>
<dbReference type="PANTHER" id="PTHR43022">
    <property type="entry name" value="PROTEIN SMF"/>
    <property type="match status" value="1"/>
</dbReference>
<feature type="domain" description="Smf/DprA SLOG" evidence="2">
    <location>
        <begin position="81"/>
        <end position="270"/>
    </location>
</feature>
<dbReference type="Proteomes" id="UP000596035">
    <property type="component" value="Chromosome"/>
</dbReference>
<sequence>MYEEFLLQLMLSKGIGDIAIKRIIRHVSNSAYDTFESLCQNPEKLLPIIKCKDSMFENIMENKERAKILCAELKRQKIAILLETDPLYPFQLKTVLGEYCPPVLFLKGNINLLSTLSVGFCGSRKASEKGIVITTQCAEQLAEKGVTVVSGYAAGTDLAAHSAAMAHNGNTVFVLAEGILKCTEKKAIRDLLTPQNHVFVSQFLPQALWNVGNAMKRNSLIIGLSEAMILVESGKTGGTFAAGEETLKRAQPLFVIDYAKPEVSAEANPYFIGQGGQPIRGRNGVPNLDGVFAAINTDNKEANHYEQLTINWN</sequence>
<evidence type="ECO:0000256" key="1">
    <source>
        <dbReference type="ARBA" id="ARBA00006525"/>
    </source>
</evidence>
<evidence type="ECO:0000313" key="5">
    <source>
        <dbReference type="Proteomes" id="UP000196710"/>
    </source>
</evidence>
<name>A0A1Z2XTM7_9FIRM</name>
<reference evidence="4 6" key="3">
    <citation type="submission" date="2020-11" db="EMBL/GenBank/DDBJ databases">
        <title>Closed and high quality bacterial genomes of the OMM12 community.</title>
        <authorList>
            <person name="Marbouty M."/>
            <person name="Lamy-Besnier Q."/>
            <person name="Debarbieux L."/>
            <person name="Koszul R."/>
        </authorList>
    </citation>
    <scope>NUCLEOTIDE SEQUENCE [LARGE SCALE GENOMIC DNA]</scope>
    <source>
        <strain evidence="4 6">KB18</strain>
    </source>
</reference>
<dbReference type="GO" id="GO:0009294">
    <property type="term" value="P:DNA-mediated transformation"/>
    <property type="evidence" value="ECO:0007669"/>
    <property type="project" value="InterPro"/>
</dbReference>
<protein>
    <submittedName>
        <fullName evidence="3">DNA-binding protein</fullName>
    </submittedName>
    <submittedName>
        <fullName evidence="4">DNA-processing protein DprA</fullName>
    </submittedName>
</protein>
<gene>
    <name evidence="3" type="ORF">ADH66_14755</name>
    <name evidence="4" type="ORF">I5Q82_05135</name>
</gene>
<evidence type="ECO:0000313" key="6">
    <source>
        <dbReference type="Proteomes" id="UP000596035"/>
    </source>
</evidence>
<comment type="similarity">
    <text evidence="1">Belongs to the DprA/Smf family.</text>
</comment>
<dbReference type="Gene3D" id="3.40.50.450">
    <property type="match status" value="1"/>
</dbReference>
<keyword evidence="3" id="KW-0238">DNA-binding</keyword>
<evidence type="ECO:0000313" key="4">
    <source>
        <dbReference type="EMBL" id="QQR31069.1"/>
    </source>
</evidence>
<dbReference type="GO" id="GO:0003677">
    <property type="term" value="F:DNA binding"/>
    <property type="evidence" value="ECO:0007669"/>
    <property type="project" value="UniProtKB-KW"/>
</dbReference>
<evidence type="ECO:0000313" key="3">
    <source>
        <dbReference type="EMBL" id="ASB41802.1"/>
    </source>
</evidence>
<accession>A0A1Z2XTM7</accession>
<dbReference type="Pfam" id="PF02481">
    <property type="entry name" value="DNA_processg_A"/>
    <property type="match status" value="1"/>
</dbReference>
<evidence type="ECO:0000259" key="2">
    <source>
        <dbReference type="Pfam" id="PF02481"/>
    </source>
</evidence>